<dbReference type="EMBL" id="KV417495">
    <property type="protein sequence ID" value="KZP30233.1"/>
    <property type="molecule type" value="Genomic_DNA"/>
</dbReference>
<accession>A0A166T6D4</accession>
<protein>
    <submittedName>
        <fullName evidence="1">Uncharacterized protein</fullName>
    </submittedName>
</protein>
<name>A0A166T6D4_9AGAM</name>
<reference evidence="1" key="1">
    <citation type="journal article" date="2016" name="Mol. Biol. Evol.">
        <title>Comparative Genomics of Early-Diverging Mushroom-Forming Fungi Provides Insights into the Origins of Lignocellulose Decay Capabilities.</title>
        <authorList>
            <person name="Nagy L.G."/>
            <person name="Riley R."/>
            <person name="Tritt A."/>
            <person name="Adam C."/>
            <person name="Daum C."/>
            <person name="Floudas D."/>
            <person name="Sun H."/>
            <person name="Yadav J.S."/>
            <person name="Pangilinan J."/>
            <person name="Larsson K.H."/>
            <person name="Matsuura K."/>
            <person name="Barry K."/>
            <person name="Labutti K."/>
            <person name="Kuo R."/>
            <person name="Ohm R.A."/>
            <person name="Bhattacharya S.S."/>
            <person name="Shirouzu T."/>
            <person name="Yoshinaga Y."/>
            <person name="Martin F.M."/>
            <person name="Grigoriev I.V."/>
            <person name="Hibbett D.S."/>
        </authorList>
    </citation>
    <scope>NUCLEOTIDE SEQUENCE [LARGE SCALE GENOMIC DNA]</scope>
    <source>
        <strain evidence="1">CBS 109695</strain>
    </source>
</reference>
<sequence>MQCCCGSRLDATAMTTMRKVIRALLGGRHTHGGTMGAALGVALDVPGLGRCCNHLGWFGDWAASCRRRCGGESARGCTLGGIALLVTATAMAAGPAIMGAAAGARDTVLARCEGDECAAAAPGMRKSVLACWGARARPLAVFERAASTKTAIAVPEEGRCLGRGLAQRAAAVPRQGDAHYTRHTFTVLARPLSQQHLYCESKSAVQPVSRLAGMGSIIDMQSQLPHCPTRRAWAFRLRSSSASVHIMTAAHSSRTFVLAAYNGCRFGAARELQASSPAHCKSVLPTPRTHHSNNRHYHCMRAEEEDTAPPSKT</sequence>
<dbReference type="AlphaFoldDB" id="A0A166T6D4"/>
<evidence type="ECO:0000313" key="1">
    <source>
        <dbReference type="EMBL" id="KZP30233.1"/>
    </source>
</evidence>
<organism evidence="1">
    <name type="scientific">Athelia psychrophila</name>
    <dbReference type="NCBI Taxonomy" id="1759441"/>
    <lineage>
        <taxon>Eukaryota</taxon>
        <taxon>Fungi</taxon>
        <taxon>Dikarya</taxon>
        <taxon>Basidiomycota</taxon>
        <taxon>Agaricomycotina</taxon>
        <taxon>Agaricomycetes</taxon>
        <taxon>Agaricomycetidae</taxon>
        <taxon>Atheliales</taxon>
        <taxon>Atheliaceae</taxon>
        <taxon>Athelia</taxon>
    </lineage>
</organism>
<gene>
    <name evidence="1" type="ORF">FIBSPDRAFT_884484</name>
</gene>
<proteinExistence type="predicted"/>